<dbReference type="InterPro" id="IPR003953">
    <property type="entry name" value="FAD-dep_OxRdtase_2_FAD-bd"/>
</dbReference>
<evidence type="ECO:0000313" key="7">
    <source>
        <dbReference type="Proteomes" id="UP001501461"/>
    </source>
</evidence>
<dbReference type="InterPro" id="IPR036188">
    <property type="entry name" value="FAD/NAD-bd_sf"/>
</dbReference>
<keyword evidence="4" id="KW-0560">Oxidoreductase</keyword>
<dbReference type="Proteomes" id="UP001501461">
    <property type="component" value="Unassembled WGS sequence"/>
</dbReference>
<dbReference type="SUPFAM" id="SSF56425">
    <property type="entry name" value="Succinate dehydrogenase/fumarate reductase flavoprotein, catalytic domain"/>
    <property type="match status" value="1"/>
</dbReference>
<dbReference type="Gene3D" id="3.90.700.10">
    <property type="entry name" value="Succinate dehydrogenase/fumarate reductase flavoprotein, catalytic domain"/>
    <property type="match status" value="1"/>
</dbReference>
<dbReference type="Gene3D" id="3.50.50.60">
    <property type="entry name" value="FAD/NAD(P)-binding domain"/>
    <property type="match status" value="2"/>
</dbReference>
<evidence type="ECO:0000256" key="4">
    <source>
        <dbReference type="ARBA" id="ARBA00023002"/>
    </source>
</evidence>
<dbReference type="NCBIfam" id="NF009476">
    <property type="entry name" value="PRK12839.1"/>
    <property type="match status" value="1"/>
</dbReference>
<dbReference type="InterPro" id="IPR050315">
    <property type="entry name" value="FAD-oxidoreductase_2"/>
</dbReference>
<evidence type="ECO:0000256" key="3">
    <source>
        <dbReference type="ARBA" id="ARBA00022827"/>
    </source>
</evidence>
<sequence>MTTTSQDFTDTTVDVLVIGSGAGGLATAVTAAYHGLSVLVIEKADVCGGATSFSGGWAWTPGNSLAKADGVHEDTETFRTYLRNAIGEDYDEDRVDAFLEAVPHMVDFFQYRTSLQFTPGTAIKDIYGDLPGAGTGHRSVGPAPYDAREIRPELRKKMRHQLYATSFLGMGIMAGDDLKKFLSASQGAVTGLVHATKRVTRHFADLAFHQRNMQLVNGTALTARLMKSADDLGVEFRVATSAEKLLTDATGAVTGAEVVSGTNRYTVTANAGVVLATGGFAQNVRRRAELFPNTPTGQAHWTLTPPEASGSGLDMALEVGAKFNTDVASPAAWCPVSLIKYPNGTTGTFPHIMDRAKPGSIGVLANGKRFVNEANGYYDYVAAMFDNTADGEEAASWQIADSRYVRKYPLGMAKPLPVPLTPYIANGYLIKANTLAELAEKCGIDADNLELTVAQFNVNARAGVDPEFGRGATAFNRSGGDPKVGPNPSLAPIEKGPFYAVKVRPGSFGTFAGIDVDSSARVLSESGETIEGLFAVGNDQVSVMGGHYPAGGINLGPALTFGYVAARELAGVSDYEVTHPVIH</sequence>
<accession>A0ABN2UQU1</accession>
<dbReference type="PANTHER" id="PTHR43400:SF10">
    <property type="entry name" value="3-OXOSTEROID 1-DEHYDROGENASE"/>
    <property type="match status" value="1"/>
</dbReference>
<organism evidence="6 7">
    <name type="scientific">Yaniella flava</name>
    <dbReference type="NCBI Taxonomy" id="287930"/>
    <lineage>
        <taxon>Bacteria</taxon>
        <taxon>Bacillati</taxon>
        <taxon>Actinomycetota</taxon>
        <taxon>Actinomycetes</taxon>
        <taxon>Micrococcales</taxon>
        <taxon>Micrococcaceae</taxon>
        <taxon>Yaniella</taxon>
    </lineage>
</organism>
<evidence type="ECO:0000259" key="5">
    <source>
        <dbReference type="Pfam" id="PF00890"/>
    </source>
</evidence>
<keyword evidence="7" id="KW-1185">Reference proteome</keyword>
<dbReference type="SUPFAM" id="SSF51905">
    <property type="entry name" value="FAD/NAD(P)-binding domain"/>
    <property type="match status" value="1"/>
</dbReference>
<name>A0ABN2UQU1_9MICC</name>
<dbReference type="InterPro" id="IPR027477">
    <property type="entry name" value="Succ_DH/fumarate_Rdtase_cat_sf"/>
</dbReference>
<dbReference type="NCBIfam" id="NF004789">
    <property type="entry name" value="PRK06134.1"/>
    <property type="match status" value="1"/>
</dbReference>
<feature type="domain" description="FAD-dependent oxidoreductase 2 FAD-binding" evidence="5">
    <location>
        <begin position="14"/>
        <end position="555"/>
    </location>
</feature>
<dbReference type="Pfam" id="PF00890">
    <property type="entry name" value="FAD_binding_2"/>
    <property type="match status" value="1"/>
</dbReference>
<evidence type="ECO:0000313" key="6">
    <source>
        <dbReference type="EMBL" id="GAA2041052.1"/>
    </source>
</evidence>
<proteinExistence type="predicted"/>
<comment type="caution">
    <text evidence="6">The sequence shown here is derived from an EMBL/GenBank/DDBJ whole genome shotgun (WGS) entry which is preliminary data.</text>
</comment>
<keyword evidence="3" id="KW-0274">FAD</keyword>
<reference evidence="6 7" key="1">
    <citation type="journal article" date="2019" name="Int. J. Syst. Evol. Microbiol.">
        <title>The Global Catalogue of Microorganisms (GCM) 10K type strain sequencing project: providing services to taxonomists for standard genome sequencing and annotation.</title>
        <authorList>
            <consortium name="The Broad Institute Genomics Platform"/>
            <consortium name="The Broad Institute Genome Sequencing Center for Infectious Disease"/>
            <person name="Wu L."/>
            <person name="Ma J."/>
        </authorList>
    </citation>
    <scope>NUCLEOTIDE SEQUENCE [LARGE SCALE GENOMIC DNA]</scope>
    <source>
        <strain evidence="6 7">JCM 13595</strain>
    </source>
</reference>
<gene>
    <name evidence="6" type="ORF">GCM10009720_21860</name>
</gene>
<evidence type="ECO:0000256" key="1">
    <source>
        <dbReference type="ARBA" id="ARBA00001974"/>
    </source>
</evidence>
<dbReference type="EMBL" id="BAAAMN010000048">
    <property type="protein sequence ID" value="GAA2041052.1"/>
    <property type="molecule type" value="Genomic_DNA"/>
</dbReference>
<comment type="cofactor">
    <cofactor evidence="1">
        <name>FAD</name>
        <dbReference type="ChEBI" id="CHEBI:57692"/>
    </cofactor>
</comment>
<keyword evidence="2" id="KW-0285">Flavoprotein</keyword>
<dbReference type="PANTHER" id="PTHR43400">
    <property type="entry name" value="FUMARATE REDUCTASE"/>
    <property type="match status" value="1"/>
</dbReference>
<dbReference type="RefSeq" id="WP_343958556.1">
    <property type="nucleotide sequence ID" value="NZ_BAAAMN010000048.1"/>
</dbReference>
<protein>
    <submittedName>
        <fullName evidence="6">FAD-dependent oxidoreductase</fullName>
    </submittedName>
</protein>
<evidence type="ECO:0000256" key="2">
    <source>
        <dbReference type="ARBA" id="ARBA00022630"/>
    </source>
</evidence>